<name>A0A644WUD6_9ZZZZ</name>
<protein>
    <submittedName>
        <fullName evidence="1">Uncharacterized protein</fullName>
    </submittedName>
</protein>
<accession>A0A644WUD6</accession>
<dbReference type="AlphaFoldDB" id="A0A644WUD6"/>
<reference evidence="1" key="1">
    <citation type="submission" date="2019-08" db="EMBL/GenBank/DDBJ databases">
        <authorList>
            <person name="Kucharzyk K."/>
            <person name="Murdoch R.W."/>
            <person name="Higgins S."/>
            <person name="Loffler F."/>
        </authorList>
    </citation>
    <scope>NUCLEOTIDE SEQUENCE</scope>
</reference>
<evidence type="ECO:0000313" key="1">
    <source>
        <dbReference type="EMBL" id="MPM07432.1"/>
    </source>
</evidence>
<dbReference type="EMBL" id="VSSQ01001335">
    <property type="protein sequence ID" value="MPM07432.1"/>
    <property type="molecule type" value="Genomic_DNA"/>
</dbReference>
<gene>
    <name evidence="1" type="ORF">SDC9_53738</name>
</gene>
<organism evidence="1">
    <name type="scientific">bioreactor metagenome</name>
    <dbReference type="NCBI Taxonomy" id="1076179"/>
    <lineage>
        <taxon>unclassified sequences</taxon>
        <taxon>metagenomes</taxon>
        <taxon>ecological metagenomes</taxon>
    </lineage>
</organism>
<sequence length="141" mass="16370">MKKKLFFAVKLSGIDSPRMQKHLSSLLKGFEIDQKPVFACIEFVDATTDTQRFDIVYETESCDETIISAAKSLYFLAENNMPLYSQLLKIGSKPIDHRFNMKICIRQGFKFPFEEFAQVLFSWIQTMSALKEQYNQSCSRL</sequence>
<proteinExistence type="predicted"/>
<comment type="caution">
    <text evidence="1">The sequence shown here is derived from an EMBL/GenBank/DDBJ whole genome shotgun (WGS) entry which is preliminary data.</text>
</comment>